<dbReference type="Proteomes" id="UP000203225">
    <property type="component" value="Genome"/>
</dbReference>
<keyword evidence="13" id="KW-1185">Reference proteome</keyword>
<evidence type="ECO:0000256" key="5">
    <source>
        <dbReference type="ARBA" id="ARBA00022741"/>
    </source>
</evidence>
<evidence type="ECO:0000256" key="9">
    <source>
        <dbReference type="SAM" id="Coils"/>
    </source>
</evidence>
<dbReference type="RefSeq" id="YP_164801.1">
    <property type="nucleotide sequence ID" value="NC_006566.1"/>
</dbReference>
<dbReference type="PROSITE" id="PS51657">
    <property type="entry name" value="PSRV_HELICASE"/>
    <property type="match status" value="1"/>
</dbReference>
<feature type="coiled-coil region" evidence="9">
    <location>
        <begin position="577"/>
        <end position="604"/>
    </location>
</feature>
<comment type="similarity">
    <text evidence="2">Belongs to the bromoviridae replication protein 1a family.</text>
</comment>
<reference evidence="12 13" key="1">
    <citation type="journal article" date="2005" name="J. Virol. Methods">
        <title>The use of reverse transcriptase for efficient first- and second-strand cDNA synthesis from single- and double-stranded RNA templates.</title>
        <authorList>
            <person name="Tzanetakis I.E."/>
            <person name="Keller K.E."/>
            <person name="Martin R.R."/>
        </authorList>
    </citation>
    <scope>NUCLEOTIDE SEQUENCE [LARGE SCALE GENOMIC DNA]</scope>
</reference>
<dbReference type="PROSITE" id="PS51743">
    <property type="entry name" value="ALPHAVIRUS_MT"/>
    <property type="match status" value="1"/>
</dbReference>
<dbReference type="GO" id="GO:0005524">
    <property type="term" value="F:ATP binding"/>
    <property type="evidence" value="ECO:0007669"/>
    <property type="project" value="UniProtKB-KW"/>
</dbReference>
<evidence type="ECO:0000259" key="10">
    <source>
        <dbReference type="PROSITE" id="PS51657"/>
    </source>
</evidence>
<keyword evidence="9" id="KW-0175">Coiled coil</keyword>
<comment type="subcellular location">
    <subcellularLocation>
        <location evidence="1">Host endoplasmic reticulum membrane</location>
        <topology evidence="1">Peripheral membrane protein</topology>
    </subcellularLocation>
</comment>
<dbReference type="GO" id="GO:0016787">
    <property type="term" value="F:hydrolase activity"/>
    <property type="evidence" value="ECO:0007669"/>
    <property type="project" value="UniProtKB-KW"/>
</dbReference>
<dbReference type="GO" id="GO:0003723">
    <property type="term" value="F:RNA binding"/>
    <property type="evidence" value="ECO:0007669"/>
    <property type="project" value="InterPro"/>
</dbReference>
<dbReference type="GO" id="GO:0006396">
    <property type="term" value="P:RNA processing"/>
    <property type="evidence" value="ECO:0007669"/>
    <property type="project" value="InterPro"/>
</dbReference>
<dbReference type="EMBL" id="AY682102">
    <property type="protein sequence ID" value="AAV68306.1"/>
    <property type="molecule type" value="Genomic_RNA"/>
</dbReference>
<proteinExistence type="inferred from homology"/>
<keyword evidence="4" id="KW-0808">Transferase</keyword>
<dbReference type="GO" id="GO:0044167">
    <property type="term" value="C:host cell endoplasmic reticulum membrane"/>
    <property type="evidence" value="ECO:0007669"/>
    <property type="project" value="UniProtKB-SubCell"/>
</dbReference>
<keyword evidence="6" id="KW-0378">Hydrolase</keyword>
<feature type="domain" description="Alphavirus-like MT" evidence="11">
    <location>
        <begin position="84"/>
        <end position="272"/>
    </location>
</feature>
<evidence type="ECO:0000259" key="11">
    <source>
        <dbReference type="PROSITE" id="PS51743"/>
    </source>
</evidence>
<reference evidence="12 13" key="2">
    <citation type="journal article" date="2005" name="Virus Res.">
        <title>New features in the genus Ilarvirus revealed by the nucleotide sequence of Fragaria chiloensis latent virus.</title>
        <authorList>
            <person name="Tzanetakis I.E."/>
            <person name="Martin R.R."/>
        </authorList>
    </citation>
    <scope>NUCLEOTIDE SEQUENCE [LARGE SCALE GENOMIC DNA]</scope>
</reference>
<keyword evidence="5" id="KW-0547">Nucleotide-binding</keyword>
<sequence length="1083" mass="121136">MDFQNLSSSAVPSPVSVQDLLSETLKRQCTDETTAIGKLFAEEAKRLVTQSFGSDAAKPLNVSFQLSAEQQSLLKRNFPGRVIQFSNSSSSSHSFAAAHRLLETDFVYSCFGNKNATILDLGGNHVSHLKMERHNVHCCCPLLDGRDCARHTERLISYSTFKASHPQEIHDMNFCENAFQHCDEKADFAMAIHSTSDLPLDVLCKALLKKGVRKFICTIMIDPDMLVKDRGFIEHFNVSWTIDRYADRIWFDFNDAPCLGYDHKYSTLMQYLTYNAVDLGDSAYRVERKQDFSGVMVIDITRCAGFVPGIPLNCGRSCAWFTKIRNKTIVNISDIRDEVNGITLIQRGVLIDTKVLIRVCEASFRQFKPNVEARVAVQNICTMLSSATNHCIINGVTMIAGTPLSVDDYVPVATTVYHRVKKIYESVGTVLNNMNTYRDLLAKHRAMTVDDLLNADFSTQAEAGLFSLLRILAFPIRFVAKLTGLLPPGTLTEVVGKTGSVERHTFVRKWGATFLNIARHILMEYQVMTPYLADPELFVPLESVMRAHCDEFGPVLQIPEMLSVRGLKNSIDEKIASDRAEIIAEKLEADKLRAKQEKAILTVAAWIDAHPDGKVPVGLGLSSEDGKFLYPKPTTEVVTEVGDDVVNPHADSIKEAIMYFETMSATSQSTLIELGNHCRWANYGFTTVWAGDENRRIYQPSLNKWTGPMSVRNPTYRGEYERGMTVDGYVTLQWKDGSITEECRRSLFKYEIVIFDDSCIFAAAERMIPSLRKALTIFSDFSVTIMDGVAGCGKSTSIVRNASLDPNCPDLVLSSNRSSAEDLSIKIPGTRIVKSRYVRTCDSFLMTNSPPTAKKMFFDECFMQHAGCIYAAATLARCSEVYAYGDKEQIPFISRCDSIRFTHEKLEGKVVQQLVTYRCPVDATAALSKFLYKKKKNIVTRRNVDRSISIVPINAVSQIEIDDKAVYITHTQAEKKALQSADGFSRMKVFSTHEAEGGTFDKVYFVRLSRTSTHLTAGSHPTMGACHGLVALSRHRTVFRYYTTATSDSNDILYKACRYASASSDSELEFARYVPPIGEVIKL</sequence>
<feature type="domain" description="(+)RNA virus helicase C-terminal" evidence="10">
    <location>
        <begin position="759"/>
        <end position="1075"/>
    </location>
</feature>
<evidence type="ECO:0000256" key="3">
    <source>
        <dbReference type="ARBA" id="ARBA00020856"/>
    </source>
</evidence>
<dbReference type="GeneID" id="5076020"/>
<dbReference type="GO" id="GO:0008174">
    <property type="term" value="F:mRNA methyltransferase activity"/>
    <property type="evidence" value="ECO:0007669"/>
    <property type="project" value="UniProtKB-UniRule"/>
</dbReference>
<dbReference type="Pfam" id="PF01660">
    <property type="entry name" value="Vmethyltransf"/>
    <property type="match status" value="1"/>
</dbReference>
<dbReference type="Gene3D" id="3.40.50.300">
    <property type="entry name" value="P-loop containing nucleotide triphosphate hydrolases"/>
    <property type="match status" value="2"/>
</dbReference>
<evidence type="ECO:0000256" key="1">
    <source>
        <dbReference type="ARBA" id="ARBA00004291"/>
    </source>
</evidence>
<evidence type="ECO:0000313" key="13">
    <source>
        <dbReference type="Proteomes" id="UP000203225"/>
    </source>
</evidence>
<keyword evidence="8" id="KW-1038">Host endoplasmic reticulum</keyword>
<dbReference type="OrthoDB" id="1460at10239"/>
<evidence type="ECO:0000256" key="2">
    <source>
        <dbReference type="ARBA" id="ARBA00010328"/>
    </source>
</evidence>
<dbReference type="KEGG" id="vg:5076020"/>
<organism evidence="12 13">
    <name type="scientific">Fragaria chiloensis latent virus</name>
    <dbReference type="NCBI Taxonomy" id="255238"/>
    <lineage>
        <taxon>Viruses</taxon>
        <taxon>Riboviria</taxon>
        <taxon>Orthornavirae</taxon>
        <taxon>Kitrinoviricota</taxon>
        <taxon>Alsuviricetes</taxon>
        <taxon>Martellivirales</taxon>
        <taxon>Bromoviridae</taxon>
        <taxon>Ilarvirus</taxon>
        <taxon>Ilarvirus FCILV</taxon>
    </lineage>
</organism>
<evidence type="ECO:0000256" key="4">
    <source>
        <dbReference type="ARBA" id="ARBA00022679"/>
    </source>
</evidence>
<dbReference type="GO" id="GO:0016556">
    <property type="term" value="P:mRNA modification"/>
    <property type="evidence" value="ECO:0007669"/>
    <property type="project" value="InterPro"/>
</dbReference>
<name>Q5QDM5_9BROM</name>
<accession>Q5QDM5</accession>
<protein>
    <recommendedName>
        <fullName evidence="3">Replication protein 1a</fullName>
    </recommendedName>
</protein>
<evidence type="ECO:0000313" key="12">
    <source>
        <dbReference type="EMBL" id="AAV68306.1"/>
    </source>
</evidence>
<keyword evidence="7" id="KW-0067">ATP-binding</keyword>
<dbReference type="InterPro" id="IPR027417">
    <property type="entry name" value="P-loop_NTPase"/>
</dbReference>
<dbReference type="SUPFAM" id="SSF52540">
    <property type="entry name" value="P-loop containing nucleoside triphosphate hydrolases"/>
    <property type="match status" value="1"/>
</dbReference>
<dbReference type="Pfam" id="PF01443">
    <property type="entry name" value="Viral_helicase1"/>
    <property type="match status" value="1"/>
</dbReference>
<dbReference type="InterPro" id="IPR027351">
    <property type="entry name" value="(+)RNA_virus_helicase_core_dom"/>
</dbReference>
<dbReference type="InterPro" id="IPR002588">
    <property type="entry name" value="Alphavirus-like_MT_dom"/>
</dbReference>
<evidence type="ECO:0000256" key="6">
    <source>
        <dbReference type="ARBA" id="ARBA00022801"/>
    </source>
</evidence>
<evidence type="ECO:0000256" key="8">
    <source>
        <dbReference type="ARBA" id="ARBA00023184"/>
    </source>
</evidence>
<evidence type="ECO:0000256" key="7">
    <source>
        <dbReference type="ARBA" id="ARBA00022840"/>
    </source>
</evidence>